<reference evidence="1 2" key="1">
    <citation type="submission" date="2023-03" db="EMBL/GenBank/DDBJ databases">
        <title>WGS of Methanotrichaceae archaeon Mx.</title>
        <authorList>
            <person name="Sorokin D.Y."/>
            <person name="Merkel A.Y."/>
        </authorList>
    </citation>
    <scope>NUCLEOTIDE SEQUENCE [LARGE SCALE GENOMIC DNA]</scope>
    <source>
        <strain evidence="1 2">Mx</strain>
    </source>
</reference>
<dbReference type="Pfam" id="PF08004">
    <property type="entry name" value="DUF1699"/>
    <property type="match status" value="1"/>
</dbReference>
<dbReference type="EMBL" id="JARFPK010000038">
    <property type="protein sequence ID" value="MDF0591398.1"/>
    <property type="molecule type" value="Genomic_DNA"/>
</dbReference>
<gene>
    <name evidence="1" type="ORF">P0O15_09530</name>
</gene>
<keyword evidence="2" id="KW-1185">Reference proteome</keyword>
<comment type="caution">
    <text evidence="1">The sequence shown here is derived from an EMBL/GenBank/DDBJ whole genome shotgun (WGS) entry which is preliminary data.</text>
</comment>
<dbReference type="InterPro" id="IPR012546">
    <property type="entry name" value="DUF1699"/>
</dbReference>
<dbReference type="RefSeq" id="WP_316967130.1">
    <property type="nucleotide sequence ID" value="NZ_JARFPK010000038.1"/>
</dbReference>
<evidence type="ECO:0000313" key="2">
    <source>
        <dbReference type="Proteomes" id="UP001220010"/>
    </source>
</evidence>
<sequence length="121" mass="13344">MASGERTVHIAFRPSELDLLTLMKRCPGLRAIQVPPSYYRTISRAVQSFLEMQGVDLLQGDVWGHRKDIDGYFIVGGETIAEIESIVAVGATIDEASEEIAKKTDLAADLIRQITRSKIAL</sequence>
<accession>A0ABT5X9Q6</accession>
<name>A0ABT5X9Q6_9EURY</name>
<protein>
    <submittedName>
        <fullName evidence="1">DUF1699 family protein</fullName>
    </submittedName>
</protein>
<dbReference type="Proteomes" id="UP001220010">
    <property type="component" value="Unassembled WGS sequence"/>
</dbReference>
<organism evidence="1 2">
    <name type="scientific">Candidatus Methanocrinis natronophilus</name>
    <dbReference type="NCBI Taxonomy" id="3033396"/>
    <lineage>
        <taxon>Archaea</taxon>
        <taxon>Methanobacteriati</taxon>
        <taxon>Methanobacteriota</taxon>
        <taxon>Stenosarchaea group</taxon>
        <taxon>Methanomicrobia</taxon>
        <taxon>Methanotrichales</taxon>
        <taxon>Methanotrichaceae</taxon>
        <taxon>Methanocrinis</taxon>
    </lineage>
</organism>
<proteinExistence type="predicted"/>
<evidence type="ECO:0000313" key="1">
    <source>
        <dbReference type="EMBL" id="MDF0591398.1"/>
    </source>
</evidence>